<feature type="non-terminal residue" evidence="9">
    <location>
        <position position="1"/>
    </location>
</feature>
<feature type="compositionally biased region" description="Basic and acidic residues" evidence="6">
    <location>
        <begin position="759"/>
        <end position="768"/>
    </location>
</feature>
<gene>
    <name evidence="9" type="ORF">PFISCL1PPCAC_23762</name>
</gene>
<dbReference type="Pfam" id="PF13921">
    <property type="entry name" value="Myb_DNA-bind_6"/>
    <property type="match status" value="1"/>
</dbReference>
<dbReference type="GO" id="GO:0019185">
    <property type="term" value="C:snRNA-activating protein complex"/>
    <property type="evidence" value="ECO:0007669"/>
    <property type="project" value="TreeGrafter"/>
</dbReference>
<dbReference type="GO" id="GO:0005634">
    <property type="term" value="C:nucleus"/>
    <property type="evidence" value="ECO:0007669"/>
    <property type="project" value="UniProtKB-SubCell"/>
</dbReference>
<dbReference type="SUPFAM" id="SSF46689">
    <property type="entry name" value="Homeodomain-like"/>
    <property type="match status" value="4"/>
</dbReference>
<dbReference type="InterPro" id="IPR001005">
    <property type="entry name" value="SANT/Myb"/>
</dbReference>
<accession>A0AAV5WLF5</accession>
<comment type="caution">
    <text evidence="9">The sequence shown here is derived from an EMBL/GenBank/DDBJ whole genome shotgun (WGS) entry which is preliminary data.</text>
</comment>
<feature type="domain" description="Myb-like" evidence="7">
    <location>
        <begin position="254"/>
        <end position="305"/>
    </location>
</feature>
<evidence type="ECO:0000259" key="7">
    <source>
        <dbReference type="PROSITE" id="PS50090"/>
    </source>
</evidence>
<dbReference type="GO" id="GO:0042795">
    <property type="term" value="P:snRNA transcription by RNA polymerase II"/>
    <property type="evidence" value="ECO:0007669"/>
    <property type="project" value="TreeGrafter"/>
</dbReference>
<dbReference type="Pfam" id="PF00249">
    <property type="entry name" value="Myb_DNA-binding"/>
    <property type="match status" value="2"/>
</dbReference>
<dbReference type="GO" id="GO:0001006">
    <property type="term" value="F:RNA polymerase III type 3 promoter sequence-specific DNA binding"/>
    <property type="evidence" value="ECO:0007669"/>
    <property type="project" value="TreeGrafter"/>
</dbReference>
<name>A0AAV5WLF5_9BILA</name>
<evidence type="ECO:0000256" key="1">
    <source>
        <dbReference type="ARBA" id="ARBA00004123"/>
    </source>
</evidence>
<dbReference type="CDD" id="cd00167">
    <property type="entry name" value="SANT"/>
    <property type="match status" value="3"/>
</dbReference>
<protein>
    <submittedName>
        <fullName evidence="9">Uncharacterized protein</fullName>
    </submittedName>
</protein>
<evidence type="ECO:0000256" key="3">
    <source>
        <dbReference type="ARBA" id="ARBA00023125"/>
    </source>
</evidence>
<keyword evidence="10" id="KW-1185">Reference proteome</keyword>
<dbReference type="AlphaFoldDB" id="A0AAV5WLF5"/>
<feature type="domain" description="Myb-like" evidence="7">
    <location>
        <begin position="147"/>
        <end position="198"/>
    </location>
</feature>
<sequence>FMPPYFKDINDMCPPQNEEMKRKLACMTYDPLLKEERKWSAADLRLMHRAVRNAMVEQKLTPFYSQRELILDKIRAGDATTTEAERNDWNFRLDALNRKIEFVKNLPDKDILTGDYSEVDWATIAMVYFKGHRTPAAIRLKWCNEQSPEWSKEKWTSNEVKKLAELATTDFISWSLIADKLGTRRTPWQCFEKYKSEISNEILKRDWTQEEDERLVKLVLSLQLNGVIQWDKVTYHMAGRTRQQCRTRYLRTLDSSIKHGRWTDEEDLLLMCSVGRYGARDWKKIAKGVPGRSDGQCRERWVNVLDRANRAQEWTMEEDEKLLYAVNMFGKGQWAKISSVLPGRSGPMCKSRFRSLLTTKMRICAAQLSKIRSAQRFSGYRSHNYMKRDASFAEFNRLLGGNDETGEAFCQRAREAADQKFNPRVKTVDPEVLRVVEEGMKGIEQKYSKKKQGEDMTGELFEEIVETQAKKSEQWLPVEFDPEMEEDKKCDGLIAAICQVIGKQDQLIALKHQENNFQLAEEAVAAKMREILEDAVRARVAEANEIEREGDGPSTSRGHPPRLSPSMGRPRAIARRDLMKPTAATAHAAELLMAELPRIAQIATPLLTGYWSGEKLTSMDQVESRLTATLCNHKEYAQLRELLRSLLIEPLMLVFSLEDDQSEQRSLLDDFNRMKAALMADAETNPPKKRASRAGQGKKKAGESNGRAKKTPTRKGVGKKETVIGEIELDAPPPPRAPIDNSIWDANDDDDEEFPVDWENEKEVEKPAPAKKTPKGRVSFVERATEGAEAVPSSAKKPTRPSRAKKTPASKTAPEVAEKAPAGAMKRARSVVEKGAEMDNPAKRGRESASLDADPQPKSTVPIEPADTVAIEAVGTVAAEAAGTMAEETQETVPVDAATVPGELDGNDGTVVEPSAPVMDTVSKD</sequence>
<evidence type="ECO:0000256" key="5">
    <source>
        <dbReference type="ARBA" id="ARBA00023242"/>
    </source>
</evidence>
<keyword evidence="5" id="KW-0539">Nucleus</keyword>
<evidence type="ECO:0000313" key="9">
    <source>
        <dbReference type="EMBL" id="GMT32465.1"/>
    </source>
</evidence>
<dbReference type="InterPro" id="IPR017930">
    <property type="entry name" value="Myb_dom"/>
</dbReference>
<dbReference type="PROSITE" id="PS50090">
    <property type="entry name" value="MYB_LIKE"/>
    <property type="match status" value="4"/>
</dbReference>
<dbReference type="Proteomes" id="UP001432322">
    <property type="component" value="Unassembled WGS sequence"/>
</dbReference>
<feature type="compositionally biased region" description="Basic and acidic residues" evidence="6">
    <location>
        <begin position="830"/>
        <end position="849"/>
    </location>
</feature>
<dbReference type="SMART" id="SM00717">
    <property type="entry name" value="SANT"/>
    <property type="match status" value="5"/>
</dbReference>
<dbReference type="GO" id="GO:0042796">
    <property type="term" value="P:snRNA transcription by RNA polymerase III"/>
    <property type="evidence" value="ECO:0007669"/>
    <property type="project" value="TreeGrafter"/>
</dbReference>
<dbReference type="PROSITE" id="PS51294">
    <property type="entry name" value="HTH_MYB"/>
    <property type="match status" value="3"/>
</dbReference>
<feature type="region of interest" description="Disordered" evidence="6">
    <location>
        <begin position="679"/>
        <end position="867"/>
    </location>
</feature>
<keyword evidence="4" id="KW-0804">Transcription</keyword>
<feature type="region of interest" description="Disordered" evidence="6">
    <location>
        <begin position="882"/>
        <end position="925"/>
    </location>
</feature>
<feature type="domain" description="HTH myb-type" evidence="8">
    <location>
        <begin position="314"/>
        <end position="361"/>
    </location>
</feature>
<dbReference type="InterPro" id="IPR009057">
    <property type="entry name" value="Homeodomain-like_sf"/>
</dbReference>
<evidence type="ECO:0000256" key="6">
    <source>
        <dbReference type="SAM" id="MobiDB-lite"/>
    </source>
</evidence>
<evidence type="ECO:0000256" key="4">
    <source>
        <dbReference type="ARBA" id="ARBA00023163"/>
    </source>
</evidence>
<dbReference type="GO" id="GO:0000978">
    <property type="term" value="F:RNA polymerase II cis-regulatory region sequence-specific DNA binding"/>
    <property type="evidence" value="ECO:0007669"/>
    <property type="project" value="TreeGrafter"/>
</dbReference>
<organism evidence="9 10">
    <name type="scientific">Pristionchus fissidentatus</name>
    <dbReference type="NCBI Taxonomy" id="1538716"/>
    <lineage>
        <taxon>Eukaryota</taxon>
        <taxon>Metazoa</taxon>
        <taxon>Ecdysozoa</taxon>
        <taxon>Nematoda</taxon>
        <taxon>Chromadorea</taxon>
        <taxon>Rhabditida</taxon>
        <taxon>Rhabditina</taxon>
        <taxon>Diplogasteromorpha</taxon>
        <taxon>Diplogasteroidea</taxon>
        <taxon>Neodiplogasteridae</taxon>
        <taxon>Pristionchus</taxon>
    </lineage>
</organism>
<feature type="domain" description="Myb-like" evidence="7">
    <location>
        <begin position="306"/>
        <end position="357"/>
    </location>
</feature>
<feature type="compositionally biased region" description="Acidic residues" evidence="6">
    <location>
        <begin position="746"/>
        <end position="758"/>
    </location>
</feature>
<feature type="domain" description="HTH myb-type" evidence="8">
    <location>
        <begin position="254"/>
        <end position="309"/>
    </location>
</feature>
<reference evidence="9" key="1">
    <citation type="submission" date="2023-10" db="EMBL/GenBank/DDBJ databases">
        <title>Genome assembly of Pristionchus species.</title>
        <authorList>
            <person name="Yoshida K."/>
            <person name="Sommer R.J."/>
        </authorList>
    </citation>
    <scope>NUCLEOTIDE SEQUENCE</scope>
    <source>
        <strain evidence="9">RS5133</strain>
    </source>
</reference>
<keyword evidence="3" id="KW-0238">DNA-binding</keyword>
<evidence type="ECO:0000256" key="2">
    <source>
        <dbReference type="ARBA" id="ARBA00023015"/>
    </source>
</evidence>
<dbReference type="PANTHER" id="PTHR46621">
    <property type="entry name" value="SNRNA-ACTIVATING PROTEIN COMPLEX SUBUNIT 4"/>
    <property type="match status" value="1"/>
</dbReference>
<dbReference type="EMBL" id="BTSY01000006">
    <property type="protein sequence ID" value="GMT32465.1"/>
    <property type="molecule type" value="Genomic_DNA"/>
</dbReference>
<dbReference type="Gene3D" id="1.10.10.60">
    <property type="entry name" value="Homeodomain-like"/>
    <property type="match status" value="4"/>
</dbReference>
<dbReference type="PANTHER" id="PTHR46621:SF1">
    <property type="entry name" value="SNRNA-ACTIVATING PROTEIN COMPLEX SUBUNIT 4"/>
    <property type="match status" value="1"/>
</dbReference>
<feature type="domain" description="HTH myb-type" evidence="8">
    <location>
        <begin position="199"/>
        <end position="253"/>
    </location>
</feature>
<proteinExistence type="predicted"/>
<feature type="compositionally biased region" description="Basic residues" evidence="6">
    <location>
        <begin position="707"/>
        <end position="717"/>
    </location>
</feature>
<evidence type="ECO:0000313" key="10">
    <source>
        <dbReference type="Proteomes" id="UP001432322"/>
    </source>
</evidence>
<feature type="compositionally biased region" description="Basic residues" evidence="6">
    <location>
        <begin position="797"/>
        <end position="808"/>
    </location>
</feature>
<keyword evidence="2" id="KW-0805">Transcription regulation</keyword>
<dbReference type="InterPro" id="IPR051575">
    <property type="entry name" value="Myb-like_DNA-bd"/>
</dbReference>
<feature type="region of interest" description="Disordered" evidence="6">
    <location>
        <begin position="543"/>
        <end position="569"/>
    </location>
</feature>
<evidence type="ECO:0000259" key="8">
    <source>
        <dbReference type="PROSITE" id="PS51294"/>
    </source>
</evidence>
<feature type="compositionally biased region" description="Basic residues" evidence="6">
    <location>
        <begin position="687"/>
        <end position="699"/>
    </location>
</feature>
<feature type="domain" description="Myb-like" evidence="7">
    <location>
        <begin position="199"/>
        <end position="253"/>
    </location>
</feature>
<comment type="subcellular location">
    <subcellularLocation>
        <location evidence="1">Nucleus</location>
    </subcellularLocation>
</comment>